<proteinExistence type="predicted"/>
<feature type="non-terminal residue" evidence="1">
    <location>
        <position position="138"/>
    </location>
</feature>
<accession>A0A0D7B867</accession>
<dbReference type="Proteomes" id="UP000054007">
    <property type="component" value="Unassembled WGS sequence"/>
</dbReference>
<evidence type="ECO:0000313" key="2">
    <source>
        <dbReference type="Proteomes" id="UP000054007"/>
    </source>
</evidence>
<reference evidence="1 2" key="1">
    <citation type="journal article" date="2015" name="Fungal Genet. Biol.">
        <title>Evolution of novel wood decay mechanisms in Agaricales revealed by the genome sequences of Fistulina hepatica and Cylindrobasidium torrendii.</title>
        <authorList>
            <person name="Floudas D."/>
            <person name="Held B.W."/>
            <person name="Riley R."/>
            <person name="Nagy L.G."/>
            <person name="Koehler G."/>
            <person name="Ransdell A.S."/>
            <person name="Younus H."/>
            <person name="Chow J."/>
            <person name="Chiniquy J."/>
            <person name="Lipzen A."/>
            <person name="Tritt A."/>
            <person name="Sun H."/>
            <person name="Haridas S."/>
            <person name="LaButti K."/>
            <person name="Ohm R.A."/>
            <person name="Kues U."/>
            <person name="Blanchette R.A."/>
            <person name="Grigoriev I.V."/>
            <person name="Minto R.E."/>
            <person name="Hibbett D.S."/>
        </authorList>
    </citation>
    <scope>NUCLEOTIDE SEQUENCE [LARGE SCALE GENOMIC DNA]</scope>
    <source>
        <strain evidence="1 2">FP15055 ss-10</strain>
    </source>
</reference>
<name>A0A0D7B867_9AGAR</name>
<dbReference type="STRING" id="1314674.A0A0D7B867"/>
<feature type="non-terminal residue" evidence="1">
    <location>
        <position position="1"/>
    </location>
</feature>
<dbReference type="SUPFAM" id="SSF49870">
    <property type="entry name" value="Osmotin, thaumatin-like protein"/>
    <property type="match status" value="1"/>
</dbReference>
<dbReference type="AlphaFoldDB" id="A0A0D7B867"/>
<dbReference type="InterPro" id="IPR037176">
    <property type="entry name" value="Osmotin/thaumatin-like_sf"/>
</dbReference>
<dbReference type="OrthoDB" id="3342934at2759"/>
<protein>
    <recommendedName>
        <fullName evidence="3">Glycopeptide</fullName>
    </recommendedName>
</protein>
<organism evidence="1 2">
    <name type="scientific">Cylindrobasidium torrendii FP15055 ss-10</name>
    <dbReference type="NCBI Taxonomy" id="1314674"/>
    <lineage>
        <taxon>Eukaryota</taxon>
        <taxon>Fungi</taxon>
        <taxon>Dikarya</taxon>
        <taxon>Basidiomycota</taxon>
        <taxon>Agaricomycotina</taxon>
        <taxon>Agaricomycetes</taxon>
        <taxon>Agaricomycetidae</taxon>
        <taxon>Agaricales</taxon>
        <taxon>Marasmiineae</taxon>
        <taxon>Physalacriaceae</taxon>
        <taxon>Cylindrobasidium</taxon>
    </lineage>
</organism>
<evidence type="ECO:0008006" key="3">
    <source>
        <dbReference type="Google" id="ProtNLM"/>
    </source>
</evidence>
<dbReference type="EMBL" id="KN880579">
    <property type="protein sequence ID" value="KIY65711.1"/>
    <property type="molecule type" value="Genomic_DNA"/>
</dbReference>
<sequence length="138" mass="14881">AAVFVSAESHKIHFNNKCGRGTPAIYRNFQKLNNGNDYTHNGRLDAAIAYLDTGCAFQGDGCGIVEMTLINGGISSTDISLIPNHKFSVPISFKYTNGCTGSASCGNANCPTTQAFHKTDDYEAQRQCNKNDVSMVFS</sequence>
<keyword evidence="2" id="KW-1185">Reference proteome</keyword>
<evidence type="ECO:0000313" key="1">
    <source>
        <dbReference type="EMBL" id="KIY65711.1"/>
    </source>
</evidence>
<gene>
    <name evidence="1" type="ORF">CYLTODRAFT_331993</name>
</gene>